<evidence type="ECO:0000256" key="15">
    <source>
        <dbReference type="RuleBase" id="RU361146"/>
    </source>
</evidence>
<keyword evidence="12 15" id="KW-0406">Ion transport</keyword>
<feature type="transmembrane region" description="Helical" evidence="15">
    <location>
        <begin position="152"/>
        <end position="171"/>
    </location>
</feature>
<evidence type="ECO:0000256" key="16">
    <source>
        <dbReference type="SAM" id="MobiDB-lite"/>
    </source>
</evidence>
<feature type="domain" description="P-type ATPase A" evidence="17">
    <location>
        <begin position="188"/>
        <end position="286"/>
    </location>
</feature>
<feature type="compositionally biased region" description="Polar residues" evidence="16">
    <location>
        <begin position="1"/>
        <end position="10"/>
    </location>
</feature>
<dbReference type="GO" id="GO:0005886">
    <property type="term" value="C:plasma membrane"/>
    <property type="evidence" value="ECO:0007669"/>
    <property type="project" value="TreeGrafter"/>
</dbReference>
<evidence type="ECO:0000256" key="11">
    <source>
        <dbReference type="ARBA" id="ARBA00022989"/>
    </source>
</evidence>
<evidence type="ECO:0000256" key="13">
    <source>
        <dbReference type="ARBA" id="ARBA00023136"/>
    </source>
</evidence>
<feature type="region of interest" description="Disordered" evidence="16">
    <location>
        <begin position="1"/>
        <end position="20"/>
    </location>
</feature>
<sequence length="867" mass="94083">MDNLNDNWNNPGKVASTPERTKSKCPFYCATFSLLTRDYVWQAAASTAGFGIGPDGLESIVSEGGCLEIFGGIEGVARKLSVTLENGACTFERPSIAERQSHYGSNRHDGKPRRSFWIFLWNAFKERISLFLLVFGLVSIGVGVAIEGSLQGVGEGLGVMFFSLFSVMTTAKTDHHLHFLFKEKQKKNKSNVRVIRDGVMRLISSDDVVVGDVMELRTGEQIPADGLFISGRSLVVDESSISGESEPVNVDKERPLLLSGTTVEDGSCKMLVIAVGVRTQWGRLLACIAHKDDNKPLSLQLNGIASFFGGIGLTLSLLVLIMAMIVSLLDKEALHGVSPVLKYVAVALHILFAAVPAGLPLAVALNLGLRPKKLMSGRALVRQTSVCENTSAVSCICVDRETLTTNQMLVNRTWICGRILVTNDHGDLLVPEIPQEAFNILLQSIQKTSTANMIEGQDGEKDFIGSSVESALLKYGLILGANSDPQSWEATRVRVVPFSSVRKKMSVLVSLRVGRTRALCKGAPDIILDLCERVLDCNGESVQFSSEERDTVKAAIHTFSAEGLRTLCYAYQDMAESLTEYRIPEHGYTLVAVVGIKSPLRPGVKDAVLGLLTAGIAVRMFTADNIDSAKAVARECGILTEDFRAIEGPDFRRKSPEELKNLIPKIQVMARSSSEDKQMLVTSLKNMSGEVVAVIGNRANDAPALRESDVGIVMGTAGTEVAKEEGCVLLLDENFSAIENVVKSARTAYSNVQKFVQIQWTINILALILNSVSACISGSAVLKPTQLLWVSMIMVILDALAPVSVTVNERVRTGPPEGRGMNLVTTSMLWNMIWQSIDHLAKYAILKFNGESLPRVDGSDVDSAVNT</sequence>
<feature type="transmembrane region" description="Helical" evidence="15">
    <location>
        <begin position="787"/>
        <end position="807"/>
    </location>
</feature>
<evidence type="ECO:0000256" key="7">
    <source>
        <dbReference type="ARBA" id="ARBA00022837"/>
    </source>
</evidence>
<evidence type="ECO:0000256" key="3">
    <source>
        <dbReference type="ARBA" id="ARBA00022448"/>
    </source>
</evidence>
<evidence type="ECO:0000256" key="9">
    <source>
        <dbReference type="ARBA" id="ARBA00022842"/>
    </source>
</evidence>
<dbReference type="InterPro" id="IPR023298">
    <property type="entry name" value="ATPase_P-typ_TM_dom_sf"/>
</dbReference>
<dbReference type="Gene3D" id="1.20.1110.10">
    <property type="entry name" value="Calcium-transporting ATPase, transmembrane domain"/>
    <property type="match status" value="1"/>
</dbReference>
<dbReference type="SUPFAM" id="SSF56784">
    <property type="entry name" value="HAD-like"/>
    <property type="match status" value="1"/>
</dbReference>
<comment type="subcellular location">
    <subcellularLocation>
        <location evidence="1 15">Membrane</location>
        <topology evidence="1 15">Multi-pass membrane protein</topology>
    </subcellularLocation>
</comment>
<keyword evidence="4 15" id="KW-0109">Calcium transport</keyword>
<dbReference type="PRINTS" id="PR00120">
    <property type="entry name" value="HATPASE"/>
</dbReference>
<dbReference type="PANTHER" id="PTHR24093:SF462">
    <property type="entry name" value="CALCIUM-TRANSPORTING ATPASE 11, PLASMA MEMBRANE-TYPE-RELATED"/>
    <property type="match status" value="1"/>
</dbReference>
<feature type="transmembrane region" description="Helical" evidence="15">
    <location>
        <begin position="346"/>
        <end position="369"/>
    </location>
</feature>
<dbReference type="PANTHER" id="PTHR24093">
    <property type="entry name" value="CATION TRANSPORTING ATPASE"/>
    <property type="match status" value="1"/>
</dbReference>
<keyword evidence="8 15" id="KW-0067">ATP-binding</keyword>
<keyword evidence="3 15" id="KW-0813">Transport</keyword>
<dbReference type="InterPro" id="IPR036412">
    <property type="entry name" value="HAD-like_sf"/>
</dbReference>
<dbReference type="EC" id="7.2.2.10" evidence="15"/>
<keyword evidence="7 15" id="KW-0106">Calcium</keyword>
<dbReference type="Proteomes" id="UP001188597">
    <property type="component" value="Unassembled WGS sequence"/>
</dbReference>
<keyword evidence="5 15" id="KW-0812">Transmembrane</keyword>
<evidence type="ECO:0000256" key="6">
    <source>
        <dbReference type="ARBA" id="ARBA00022741"/>
    </source>
</evidence>
<keyword evidence="6 15" id="KW-0547">Nucleotide-binding</keyword>
<evidence type="ECO:0000259" key="18">
    <source>
        <dbReference type="Pfam" id="PF00690"/>
    </source>
</evidence>
<dbReference type="Pfam" id="PF00122">
    <property type="entry name" value="E1-E2_ATPase"/>
    <property type="match status" value="1"/>
</dbReference>
<dbReference type="NCBIfam" id="TIGR01494">
    <property type="entry name" value="ATPase_P-type"/>
    <property type="match status" value="2"/>
</dbReference>
<gene>
    <name evidence="19" type="ORF">RJ639_018618</name>
</gene>
<dbReference type="Pfam" id="PF13246">
    <property type="entry name" value="Cation_ATPase"/>
    <property type="match status" value="1"/>
</dbReference>
<dbReference type="InterPro" id="IPR023214">
    <property type="entry name" value="HAD_sf"/>
</dbReference>
<evidence type="ECO:0000256" key="4">
    <source>
        <dbReference type="ARBA" id="ARBA00022568"/>
    </source>
</evidence>
<dbReference type="GO" id="GO:0005524">
    <property type="term" value="F:ATP binding"/>
    <property type="evidence" value="ECO:0007669"/>
    <property type="project" value="UniProtKB-KW"/>
</dbReference>
<dbReference type="Gene3D" id="2.70.150.10">
    <property type="entry name" value="Calcium-transporting ATPase, cytoplasmic transduction domain A"/>
    <property type="match status" value="1"/>
</dbReference>
<feature type="transmembrane region" description="Helical" evidence="15">
    <location>
        <begin position="128"/>
        <end position="146"/>
    </location>
</feature>
<feature type="transmembrane region" description="Helical" evidence="15">
    <location>
        <begin position="760"/>
        <end position="781"/>
    </location>
</feature>
<accession>A0AA88VAC7</accession>
<dbReference type="Gene3D" id="3.40.50.1000">
    <property type="entry name" value="HAD superfamily/HAD-like"/>
    <property type="match status" value="1"/>
</dbReference>
<keyword evidence="9" id="KW-0460">Magnesium</keyword>
<dbReference type="SUPFAM" id="SSF81665">
    <property type="entry name" value="Calcium ATPase, transmembrane domain M"/>
    <property type="match status" value="1"/>
</dbReference>
<evidence type="ECO:0000256" key="12">
    <source>
        <dbReference type="ARBA" id="ARBA00023065"/>
    </source>
</evidence>
<dbReference type="InterPro" id="IPR004014">
    <property type="entry name" value="ATPase_P-typ_cation-transptr_N"/>
</dbReference>
<evidence type="ECO:0000256" key="1">
    <source>
        <dbReference type="ARBA" id="ARBA00004141"/>
    </source>
</evidence>
<feature type="transmembrane region" description="Helical" evidence="15">
    <location>
        <begin position="304"/>
        <end position="326"/>
    </location>
</feature>
<keyword evidence="13 15" id="KW-0472">Membrane</keyword>
<dbReference type="InterPro" id="IPR008250">
    <property type="entry name" value="ATPase_P-typ_transduc_dom_A_sf"/>
</dbReference>
<dbReference type="GO" id="GO:0016887">
    <property type="term" value="F:ATP hydrolysis activity"/>
    <property type="evidence" value="ECO:0007669"/>
    <property type="project" value="InterPro"/>
</dbReference>
<comment type="caution">
    <text evidence="19">The sequence shown here is derived from an EMBL/GenBank/DDBJ whole genome shotgun (WGS) entry which is preliminary data.</text>
</comment>
<comment type="caution">
    <text evidence="15">Lacks conserved residue(s) required for the propagation of feature annotation.</text>
</comment>
<dbReference type="GO" id="GO:0005388">
    <property type="term" value="F:P-type calcium transporter activity"/>
    <property type="evidence" value="ECO:0007669"/>
    <property type="project" value="UniProtKB-EC"/>
</dbReference>
<dbReference type="Pfam" id="PF00690">
    <property type="entry name" value="Cation_ATPase_N"/>
    <property type="match status" value="1"/>
</dbReference>
<evidence type="ECO:0000313" key="19">
    <source>
        <dbReference type="EMBL" id="KAK3004750.1"/>
    </source>
</evidence>
<evidence type="ECO:0000256" key="2">
    <source>
        <dbReference type="ARBA" id="ARBA00006124"/>
    </source>
</evidence>
<dbReference type="SUPFAM" id="SSF81660">
    <property type="entry name" value="Metal cation-transporting ATPase, ATP-binding domain N"/>
    <property type="match status" value="1"/>
</dbReference>
<dbReference type="EMBL" id="JAVXUP010002213">
    <property type="protein sequence ID" value="KAK3004750.1"/>
    <property type="molecule type" value="Genomic_DNA"/>
</dbReference>
<dbReference type="GO" id="GO:0005516">
    <property type="term" value="F:calmodulin binding"/>
    <property type="evidence" value="ECO:0007669"/>
    <property type="project" value="UniProtKB-KW"/>
</dbReference>
<evidence type="ECO:0000256" key="5">
    <source>
        <dbReference type="ARBA" id="ARBA00022692"/>
    </source>
</evidence>
<dbReference type="InterPro" id="IPR006408">
    <property type="entry name" value="P-type_ATPase_IIB"/>
</dbReference>
<evidence type="ECO:0000313" key="20">
    <source>
        <dbReference type="Proteomes" id="UP001188597"/>
    </source>
</evidence>
<evidence type="ECO:0000256" key="10">
    <source>
        <dbReference type="ARBA" id="ARBA00022860"/>
    </source>
</evidence>
<evidence type="ECO:0000256" key="14">
    <source>
        <dbReference type="ARBA" id="ARBA00048694"/>
    </source>
</evidence>
<evidence type="ECO:0000259" key="17">
    <source>
        <dbReference type="Pfam" id="PF00122"/>
    </source>
</evidence>
<comment type="catalytic activity">
    <reaction evidence="14 15">
        <text>Ca(2+)(in) + ATP + H2O = Ca(2+)(out) + ADP + phosphate + H(+)</text>
        <dbReference type="Rhea" id="RHEA:18105"/>
        <dbReference type="ChEBI" id="CHEBI:15377"/>
        <dbReference type="ChEBI" id="CHEBI:15378"/>
        <dbReference type="ChEBI" id="CHEBI:29108"/>
        <dbReference type="ChEBI" id="CHEBI:30616"/>
        <dbReference type="ChEBI" id="CHEBI:43474"/>
        <dbReference type="ChEBI" id="CHEBI:456216"/>
        <dbReference type="EC" id="7.2.2.10"/>
    </reaction>
</comment>
<dbReference type="InterPro" id="IPR023299">
    <property type="entry name" value="ATPase_P-typ_cyto_dom_N"/>
</dbReference>
<dbReference type="AlphaFoldDB" id="A0AA88VAC7"/>
<keyword evidence="20" id="KW-1185">Reference proteome</keyword>
<comment type="similarity">
    <text evidence="2 15">Belongs to the cation transport ATPase (P-type) (TC 3.A.3) family. Type IIB subfamily.</text>
</comment>
<proteinExistence type="inferred from homology"/>
<keyword evidence="10" id="KW-0112">Calmodulin-binding</keyword>
<dbReference type="PRINTS" id="PR00119">
    <property type="entry name" value="CATATPASE"/>
</dbReference>
<dbReference type="SUPFAM" id="SSF81653">
    <property type="entry name" value="Calcium ATPase, transduction domain A"/>
    <property type="match status" value="1"/>
</dbReference>
<evidence type="ECO:0000256" key="8">
    <source>
        <dbReference type="ARBA" id="ARBA00022840"/>
    </source>
</evidence>
<keyword evidence="11 15" id="KW-1133">Transmembrane helix</keyword>
<reference evidence="19" key="1">
    <citation type="submission" date="2022-12" db="EMBL/GenBank/DDBJ databases">
        <title>Draft genome assemblies for two species of Escallonia (Escalloniales).</title>
        <authorList>
            <person name="Chanderbali A."/>
            <person name="Dervinis C."/>
            <person name="Anghel I."/>
            <person name="Soltis D."/>
            <person name="Soltis P."/>
            <person name="Zapata F."/>
        </authorList>
    </citation>
    <scope>NUCLEOTIDE SEQUENCE</scope>
    <source>
        <strain evidence="19">UCBG64.0493</strain>
        <tissue evidence="19">Leaf</tissue>
    </source>
</reference>
<protein>
    <recommendedName>
        <fullName evidence="15">Calcium-transporting ATPase</fullName>
        <ecNumber evidence="15">7.2.2.10</ecNumber>
    </recommendedName>
</protein>
<dbReference type="InterPro" id="IPR001757">
    <property type="entry name" value="P_typ_ATPase"/>
</dbReference>
<dbReference type="NCBIfam" id="TIGR01517">
    <property type="entry name" value="ATPase-IIB_Ca"/>
    <property type="match status" value="1"/>
</dbReference>
<feature type="domain" description="Cation-transporting P-type ATPase N-terminal" evidence="18">
    <location>
        <begin position="71"/>
        <end position="139"/>
    </location>
</feature>
<organism evidence="19 20">
    <name type="scientific">Escallonia herrerae</name>
    <dbReference type="NCBI Taxonomy" id="1293975"/>
    <lineage>
        <taxon>Eukaryota</taxon>
        <taxon>Viridiplantae</taxon>
        <taxon>Streptophyta</taxon>
        <taxon>Embryophyta</taxon>
        <taxon>Tracheophyta</taxon>
        <taxon>Spermatophyta</taxon>
        <taxon>Magnoliopsida</taxon>
        <taxon>eudicotyledons</taxon>
        <taxon>Gunneridae</taxon>
        <taxon>Pentapetalae</taxon>
        <taxon>asterids</taxon>
        <taxon>campanulids</taxon>
        <taxon>Escalloniales</taxon>
        <taxon>Escalloniaceae</taxon>
        <taxon>Escallonia</taxon>
    </lineage>
</organism>
<dbReference type="InterPro" id="IPR059000">
    <property type="entry name" value="ATPase_P-type_domA"/>
</dbReference>
<comment type="function">
    <text evidence="15">Catalyzes the hydrolysis of ATP coupled with the transport of calcium.</text>
</comment>
<name>A0AA88VAC7_9ASTE</name>
<dbReference type="Gene3D" id="3.40.1110.10">
    <property type="entry name" value="Calcium-transporting ATPase, cytoplasmic domain N"/>
    <property type="match status" value="1"/>
</dbReference>